<comment type="similarity">
    <text evidence="2">Belongs to the bacterial solute-binding protein 2 family.</text>
</comment>
<proteinExistence type="inferred from homology"/>
<keyword evidence="5" id="KW-1185">Reference proteome</keyword>
<dbReference type="InterPro" id="IPR050555">
    <property type="entry name" value="Bact_Solute-Bind_Prot2"/>
</dbReference>
<dbReference type="PROSITE" id="PS51257">
    <property type="entry name" value="PROKAR_LIPOPROTEIN"/>
    <property type="match status" value="1"/>
</dbReference>
<dbReference type="PANTHER" id="PTHR30036">
    <property type="entry name" value="D-XYLOSE-BINDING PERIPLASMIC PROTEIN"/>
    <property type="match status" value="1"/>
</dbReference>
<dbReference type="InterPro" id="IPR025997">
    <property type="entry name" value="SBP_2_dom"/>
</dbReference>
<reference evidence="4" key="1">
    <citation type="submission" date="2016-08" db="EMBL/GenBank/DDBJ databases">
        <title>Sequencing, Assembly and Comparative Genomics of S. aureofaciens ATCC 10762.</title>
        <authorList>
            <person name="Gradnigo J.S."/>
            <person name="Johnson N."/>
            <person name="Somerville G.A."/>
        </authorList>
    </citation>
    <scope>NUCLEOTIDE SEQUENCE [LARGE SCALE GENOMIC DNA]</scope>
    <source>
        <strain evidence="4">ATCC 10762</strain>
    </source>
</reference>
<evidence type="ECO:0000256" key="2">
    <source>
        <dbReference type="ARBA" id="ARBA00007639"/>
    </source>
</evidence>
<dbReference type="Pfam" id="PF13407">
    <property type="entry name" value="Peripla_BP_4"/>
    <property type="match status" value="1"/>
</dbReference>
<evidence type="ECO:0000259" key="3">
    <source>
        <dbReference type="Pfam" id="PF13407"/>
    </source>
</evidence>
<accession>A0A1E7NG28</accession>
<dbReference type="EMBL" id="JPRF03000001">
    <property type="protein sequence ID" value="OEV39637.1"/>
    <property type="molecule type" value="Genomic_DNA"/>
</dbReference>
<protein>
    <submittedName>
        <fullName evidence="4">Sugar ABC transporter substrate-binding protein</fullName>
    </submittedName>
</protein>
<evidence type="ECO:0000313" key="5">
    <source>
        <dbReference type="Proteomes" id="UP000037395"/>
    </source>
</evidence>
<dbReference type="SUPFAM" id="SSF53822">
    <property type="entry name" value="Periplasmic binding protein-like I"/>
    <property type="match status" value="1"/>
</dbReference>
<dbReference type="Gene3D" id="3.40.50.2300">
    <property type="match status" value="2"/>
</dbReference>
<sequence length="382" mass="38779">MRAPLPRPTRAARIASAAIVTLALTLAVGCSKQGAGDPGPSTGGSPAAAPAIQGDITFNDDNLTRLDAALKSALQGKDLSQLDLAMVVNVAVDYWNAGKAGFDKGLADLGVKGTFQAPANGRLDQQLSILQTLRGQSISAFSLSAIDPTAVKSPIQSASSAGIPVLAIDSPLPAEDGAALYLGTPNYQAGKRAGEAMKAALGGRGKVVVLVGSLTASNAVERIQGFEDALKGTDIKVSNKLADNMDAAKALTNAQTAIQTDPGVTGLYGVYSYDGPSAAQAVQAAGRAGKVKVISDDSDAQTLTFIQQGVIQATVVQSPYQQGYTGAYLLAALKVLGRDATMAVVKPLLESDGSTLSSGVGVVTPDNLGAFRAKQTQLGITG</sequence>
<dbReference type="GO" id="GO:0030288">
    <property type="term" value="C:outer membrane-bounded periplasmic space"/>
    <property type="evidence" value="ECO:0007669"/>
    <property type="project" value="TreeGrafter"/>
</dbReference>
<comment type="caution">
    <text evidence="4">The sequence shown here is derived from an EMBL/GenBank/DDBJ whole genome shotgun (WGS) entry which is preliminary data.</text>
</comment>
<name>A0A1E7NG28_KITAU</name>
<dbReference type="AlphaFoldDB" id="A0A1E7NG28"/>
<comment type="subcellular location">
    <subcellularLocation>
        <location evidence="1">Cell envelope</location>
    </subcellularLocation>
</comment>
<dbReference type="OrthoDB" id="9808136at2"/>
<gene>
    <name evidence="4" type="ORF">HS99_0002905</name>
</gene>
<dbReference type="PANTHER" id="PTHR30036:SF7">
    <property type="entry name" value="ABC TRANSPORTER PERIPLASMIC-BINDING PROTEIN YPHF"/>
    <property type="match status" value="1"/>
</dbReference>
<dbReference type="GO" id="GO:0030246">
    <property type="term" value="F:carbohydrate binding"/>
    <property type="evidence" value="ECO:0007669"/>
    <property type="project" value="TreeGrafter"/>
</dbReference>
<feature type="domain" description="Periplasmic binding protein" evidence="3">
    <location>
        <begin position="88"/>
        <end position="333"/>
    </location>
</feature>
<dbReference type="Proteomes" id="UP000037395">
    <property type="component" value="Unassembled WGS sequence"/>
</dbReference>
<evidence type="ECO:0000313" key="4">
    <source>
        <dbReference type="EMBL" id="OEV39637.1"/>
    </source>
</evidence>
<dbReference type="RefSeq" id="WP_030550347.1">
    <property type="nucleotide sequence ID" value="NZ_JBEZYM010000029.1"/>
</dbReference>
<dbReference type="InterPro" id="IPR028082">
    <property type="entry name" value="Peripla_BP_I"/>
</dbReference>
<evidence type="ECO:0000256" key="1">
    <source>
        <dbReference type="ARBA" id="ARBA00004196"/>
    </source>
</evidence>
<organism evidence="4 5">
    <name type="scientific">Kitasatospora aureofaciens</name>
    <name type="common">Streptomyces aureofaciens</name>
    <dbReference type="NCBI Taxonomy" id="1894"/>
    <lineage>
        <taxon>Bacteria</taxon>
        <taxon>Bacillati</taxon>
        <taxon>Actinomycetota</taxon>
        <taxon>Actinomycetes</taxon>
        <taxon>Kitasatosporales</taxon>
        <taxon>Streptomycetaceae</taxon>
        <taxon>Kitasatospora</taxon>
    </lineage>
</organism>